<dbReference type="InterPro" id="IPR017946">
    <property type="entry name" value="PLC-like_Pdiesterase_TIM-brl"/>
</dbReference>
<dbReference type="AlphaFoldDB" id="A0A5C4RVS9"/>
<dbReference type="OrthoDB" id="9795622at2"/>
<evidence type="ECO:0000259" key="7">
    <source>
        <dbReference type="PROSITE" id="PS51704"/>
    </source>
</evidence>
<evidence type="ECO:0000256" key="6">
    <source>
        <dbReference type="ARBA" id="ARBA00047512"/>
    </source>
</evidence>
<comment type="catalytic activity">
    <reaction evidence="6">
        <text>a sn-glycero-3-phosphodiester + H2O = an alcohol + sn-glycerol 3-phosphate + H(+)</text>
        <dbReference type="Rhea" id="RHEA:12969"/>
        <dbReference type="ChEBI" id="CHEBI:15377"/>
        <dbReference type="ChEBI" id="CHEBI:15378"/>
        <dbReference type="ChEBI" id="CHEBI:30879"/>
        <dbReference type="ChEBI" id="CHEBI:57597"/>
        <dbReference type="ChEBI" id="CHEBI:83408"/>
        <dbReference type="EC" id="3.1.4.46"/>
    </reaction>
</comment>
<keyword evidence="3" id="KW-0732">Signal</keyword>
<evidence type="ECO:0000256" key="3">
    <source>
        <dbReference type="ARBA" id="ARBA00022729"/>
    </source>
</evidence>
<dbReference type="GO" id="GO:0006629">
    <property type="term" value="P:lipid metabolic process"/>
    <property type="evidence" value="ECO:0007669"/>
    <property type="project" value="InterPro"/>
</dbReference>
<dbReference type="GO" id="GO:0042597">
    <property type="term" value="C:periplasmic space"/>
    <property type="evidence" value="ECO:0007669"/>
    <property type="project" value="TreeGrafter"/>
</dbReference>
<evidence type="ECO:0000256" key="4">
    <source>
        <dbReference type="ARBA" id="ARBA00022798"/>
    </source>
</evidence>
<dbReference type="Pfam" id="PF03009">
    <property type="entry name" value="GDPD"/>
    <property type="match status" value="1"/>
</dbReference>
<dbReference type="InterPro" id="IPR030395">
    <property type="entry name" value="GP_PDE_dom"/>
</dbReference>
<proteinExistence type="inferred from homology"/>
<accession>A0A5C4RVS9</accession>
<dbReference type="Gene3D" id="3.20.20.190">
    <property type="entry name" value="Phosphatidylinositol (PI) phosphodiesterase"/>
    <property type="match status" value="1"/>
</dbReference>
<dbReference type="GO" id="GO:0006071">
    <property type="term" value="P:glycerol metabolic process"/>
    <property type="evidence" value="ECO:0007669"/>
    <property type="project" value="UniProtKB-KW"/>
</dbReference>
<dbReference type="EC" id="3.1.4.46" evidence="2"/>
<dbReference type="GO" id="GO:0008889">
    <property type="term" value="F:glycerophosphodiester phosphodiesterase activity"/>
    <property type="evidence" value="ECO:0007669"/>
    <property type="project" value="UniProtKB-EC"/>
</dbReference>
<dbReference type="Proteomes" id="UP000305760">
    <property type="component" value="Unassembled WGS sequence"/>
</dbReference>
<evidence type="ECO:0000256" key="1">
    <source>
        <dbReference type="ARBA" id="ARBA00007277"/>
    </source>
</evidence>
<keyword evidence="4" id="KW-0319">Glycerol metabolism</keyword>
<dbReference type="RefSeq" id="WP_139445518.1">
    <property type="nucleotide sequence ID" value="NZ_SMDR01000001.1"/>
</dbReference>
<comment type="caution">
    <text evidence="8">The sequence shown here is derived from an EMBL/GenBank/DDBJ whole genome shotgun (WGS) entry which is preliminary data.</text>
</comment>
<evidence type="ECO:0000256" key="5">
    <source>
        <dbReference type="ARBA" id="ARBA00022801"/>
    </source>
</evidence>
<name>A0A5C4RVS9_9GAMM</name>
<keyword evidence="5" id="KW-0378">Hydrolase</keyword>
<dbReference type="PANTHER" id="PTHR43620">
    <property type="entry name" value="GLYCEROPHOSPHORYL DIESTER PHOSPHODIESTERASE"/>
    <property type="match status" value="1"/>
</dbReference>
<dbReference type="PROSITE" id="PS51704">
    <property type="entry name" value="GP_PDE"/>
    <property type="match status" value="1"/>
</dbReference>
<evidence type="ECO:0000313" key="8">
    <source>
        <dbReference type="EMBL" id="TNJ34777.1"/>
    </source>
</evidence>
<protein>
    <recommendedName>
        <fullName evidence="2">glycerophosphodiester phosphodiesterase</fullName>
        <ecNumber evidence="2">3.1.4.46</ecNumber>
    </recommendedName>
</protein>
<gene>
    <name evidence="8" type="ORF">E1B00_03065</name>
</gene>
<dbReference type="PANTHER" id="PTHR43620:SF7">
    <property type="entry name" value="GLYCEROPHOSPHODIESTER PHOSPHODIESTERASE GDPD5-RELATED"/>
    <property type="match status" value="1"/>
</dbReference>
<sequence length="348" mass="38153">MKPLVIAHRGACGYRPEHTLAAYALAIAQGADFIEPDLVPTRDGVLVARHENDLSDSTDVADRPVFADRHCVKVIDGVEHAGWFSEDFSLDEIKTLRARERLPALRPDNTAYDGRFEVPTFAEILALLKAAETEGRRVGVYPETKHPTYFAHEGRHLDGRPIAQSLPQKVVADLVAAGFTDPARVFLQSFEIESLLELRRTWMPAGGVEFPLVQLIGNPRRGRPRDLAWHLARGGALASVYTDLGECWDDGLGEHTRYGHLLQPAALRWLRTQGIAVLGPSFEALLPDGPDGPVTALVEDARAADLALHPYTLRAELGGEAYGRRLLALGVGAFFIDQPDLGRRLADG</sequence>
<organism evidence="8 9">
    <name type="scientific">Arenimonas terrae</name>
    <dbReference type="NCBI Taxonomy" id="2546226"/>
    <lineage>
        <taxon>Bacteria</taxon>
        <taxon>Pseudomonadati</taxon>
        <taxon>Pseudomonadota</taxon>
        <taxon>Gammaproteobacteria</taxon>
        <taxon>Lysobacterales</taxon>
        <taxon>Lysobacteraceae</taxon>
        <taxon>Arenimonas</taxon>
    </lineage>
</organism>
<dbReference type="SUPFAM" id="SSF51695">
    <property type="entry name" value="PLC-like phosphodiesterases"/>
    <property type="match status" value="1"/>
</dbReference>
<keyword evidence="9" id="KW-1185">Reference proteome</keyword>
<evidence type="ECO:0000256" key="2">
    <source>
        <dbReference type="ARBA" id="ARBA00012247"/>
    </source>
</evidence>
<comment type="similarity">
    <text evidence="1">Belongs to the glycerophosphoryl diester phosphodiesterase family.</text>
</comment>
<dbReference type="EMBL" id="SMDR01000001">
    <property type="protein sequence ID" value="TNJ34777.1"/>
    <property type="molecule type" value="Genomic_DNA"/>
</dbReference>
<feature type="domain" description="GP-PDE" evidence="7">
    <location>
        <begin position="3"/>
        <end position="346"/>
    </location>
</feature>
<reference evidence="8 9" key="1">
    <citation type="submission" date="2019-03" db="EMBL/GenBank/DDBJ databases">
        <title>Arenimonas daejeonensis sp. nov., isolated from compost.</title>
        <authorList>
            <person name="Jeon C.O."/>
        </authorList>
    </citation>
    <scope>NUCLEOTIDE SEQUENCE [LARGE SCALE GENOMIC DNA]</scope>
    <source>
        <strain evidence="8 9">R29</strain>
    </source>
</reference>
<evidence type="ECO:0000313" key="9">
    <source>
        <dbReference type="Proteomes" id="UP000305760"/>
    </source>
</evidence>